<comment type="similarity">
    <text evidence="8">Belongs to the G-protein coupled receptor 1 family.</text>
</comment>
<organism evidence="11 12">
    <name type="scientific">Patiria miniata</name>
    <name type="common">Bat star</name>
    <name type="synonym">Asterina miniata</name>
    <dbReference type="NCBI Taxonomy" id="46514"/>
    <lineage>
        <taxon>Eukaryota</taxon>
        <taxon>Metazoa</taxon>
        <taxon>Echinodermata</taxon>
        <taxon>Eleutherozoa</taxon>
        <taxon>Asterozoa</taxon>
        <taxon>Asteroidea</taxon>
        <taxon>Valvatacea</taxon>
        <taxon>Valvatida</taxon>
        <taxon>Asterinidae</taxon>
        <taxon>Patiria</taxon>
    </lineage>
</organism>
<dbReference type="PANTHER" id="PTHR24243:SF208">
    <property type="entry name" value="PYROKININ-1 RECEPTOR"/>
    <property type="match status" value="1"/>
</dbReference>
<comment type="subcellular location">
    <subcellularLocation>
        <location evidence="1">Membrane</location>
        <topology evidence="1">Multi-pass membrane protein</topology>
    </subcellularLocation>
</comment>
<keyword evidence="7 8" id="KW-0807">Transducer</keyword>
<feature type="transmembrane region" description="Helical" evidence="9">
    <location>
        <begin position="89"/>
        <end position="110"/>
    </location>
</feature>
<feature type="transmembrane region" description="Helical" evidence="9">
    <location>
        <begin position="240"/>
        <end position="265"/>
    </location>
</feature>
<dbReference type="PROSITE" id="PS50262">
    <property type="entry name" value="G_PROTEIN_RECEP_F1_2"/>
    <property type="match status" value="1"/>
</dbReference>
<evidence type="ECO:0000256" key="5">
    <source>
        <dbReference type="ARBA" id="ARBA00023136"/>
    </source>
</evidence>
<dbReference type="PRINTS" id="PR00237">
    <property type="entry name" value="GPCRRHODOPSN"/>
</dbReference>
<dbReference type="GeneID" id="119725205"/>
<evidence type="ECO:0000256" key="6">
    <source>
        <dbReference type="ARBA" id="ARBA00023170"/>
    </source>
</evidence>
<reference evidence="11" key="1">
    <citation type="submission" date="2022-11" db="UniProtKB">
        <authorList>
            <consortium name="EnsemblMetazoa"/>
        </authorList>
    </citation>
    <scope>IDENTIFICATION</scope>
</reference>
<dbReference type="InterPro" id="IPR000276">
    <property type="entry name" value="GPCR_Rhodpsn"/>
</dbReference>
<dbReference type="Pfam" id="PF00001">
    <property type="entry name" value="7tm_1"/>
    <property type="match status" value="1"/>
</dbReference>
<evidence type="ECO:0000259" key="10">
    <source>
        <dbReference type="PROSITE" id="PS50262"/>
    </source>
</evidence>
<dbReference type="Proteomes" id="UP000887568">
    <property type="component" value="Unplaced"/>
</dbReference>
<keyword evidence="5 9" id="KW-0472">Membrane</keyword>
<dbReference type="SUPFAM" id="SSF81321">
    <property type="entry name" value="Family A G protein-coupled receptor-like"/>
    <property type="match status" value="1"/>
</dbReference>
<keyword evidence="2 8" id="KW-0812">Transmembrane</keyword>
<accession>A0A913ZN07</accession>
<dbReference type="EnsemblMetazoa" id="XM_038196567.1">
    <property type="protein sequence ID" value="XP_038052495.1"/>
    <property type="gene ID" value="LOC119725205"/>
</dbReference>
<dbReference type="CDD" id="cd00637">
    <property type="entry name" value="7tm_classA_rhodopsin-like"/>
    <property type="match status" value="1"/>
</dbReference>
<dbReference type="PROSITE" id="PS00237">
    <property type="entry name" value="G_PROTEIN_RECEP_F1_1"/>
    <property type="match status" value="1"/>
</dbReference>
<dbReference type="AlphaFoldDB" id="A0A913ZN07"/>
<keyword evidence="12" id="KW-1185">Reference proteome</keyword>
<feature type="transmembrane region" description="Helical" evidence="9">
    <location>
        <begin position="336"/>
        <end position="359"/>
    </location>
</feature>
<dbReference type="RefSeq" id="XP_038052495.1">
    <property type="nucleotide sequence ID" value="XM_038196567.1"/>
</dbReference>
<keyword evidence="6 8" id="KW-0675">Receptor</keyword>
<feature type="transmembrane region" description="Helical" evidence="9">
    <location>
        <begin position="294"/>
        <end position="321"/>
    </location>
</feature>
<evidence type="ECO:0000313" key="12">
    <source>
        <dbReference type="Proteomes" id="UP000887568"/>
    </source>
</evidence>
<evidence type="ECO:0000256" key="1">
    <source>
        <dbReference type="ARBA" id="ARBA00004141"/>
    </source>
</evidence>
<evidence type="ECO:0000313" key="11">
    <source>
        <dbReference type="EnsemblMetazoa" id="XP_038052495.1"/>
    </source>
</evidence>
<keyword evidence="4 8" id="KW-0297">G-protein coupled receptor</keyword>
<dbReference type="PANTHER" id="PTHR24243">
    <property type="entry name" value="G-PROTEIN COUPLED RECEPTOR"/>
    <property type="match status" value="1"/>
</dbReference>
<evidence type="ECO:0000256" key="9">
    <source>
        <dbReference type="SAM" id="Phobius"/>
    </source>
</evidence>
<evidence type="ECO:0000256" key="4">
    <source>
        <dbReference type="ARBA" id="ARBA00023040"/>
    </source>
</evidence>
<keyword evidence="3 9" id="KW-1133">Transmembrane helix</keyword>
<proteinExistence type="inferred from homology"/>
<feature type="transmembrane region" description="Helical" evidence="9">
    <location>
        <begin position="56"/>
        <end position="77"/>
    </location>
</feature>
<protein>
    <recommendedName>
        <fullName evidence="10">G-protein coupled receptors family 1 profile domain-containing protein</fullName>
    </recommendedName>
</protein>
<feature type="transmembrane region" description="Helical" evidence="9">
    <location>
        <begin position="130"/>
        <end position="162"/>
    </location>
</feature>
<dbReference type="GO" id="GO:0004930">
    <property type="term" value="F:G protein-coupled receptor activity"/>
    <property type="evidence" value="ECO:0007669"/>
    <property type="project" value="UniProtKB-KW"/>
</dbReference>
<name>A0A913ZN07_PATMI</name>
<evidence type="ECO:0000256" key="7">
    <source>
        <dbReference type="ARBA" id="ARBA00023224"/>
    </source>
</evidence>
<evidence type="ECO:0000256" key="3">
    <source>
        <dbReference type="ARBA" id="ARBA00022989"/>
    </source>
</evidence>
<dbReference type="Gene3D" id="1.20.1070.10">
    <property type="entry name" value="Rhodopsin 7-helix transmembrane proteins"/>
    <property type="match status" value="1"/>
</dbReference>
<dbReference type="GO" id="GO:0005886">
    <property type="term" value="C:plasma membrane"/>
    <property type="evidence" value="ECO:0007669"/>
    <property type="project" value="TreeGrafter"/>
</dbReference>
<feature type="domain" description="G-protein coupled receptors family 1 profile" evidence="10">
    <location>
        <begin position="68"/>
        <end position="357"/>
    </location>
</feature>
<dbReference type="InterPro" id="IPR017452">
    <property type="entry name" value="GPCR_Rhodpsn_7TM"/>
</dbReference>
<evidence type="ECO:0000256" key="2">
    <source>
        <dbReference type="ARBA" id="ARBA00022692"/>
    </source>
</evidence>
<evidence type="ECO:0000256" key="8">
    <source>
        <dbReference type="RuleBase" id="RU000688"/>
    </source>
</evidence>
<feature type="transmembrane region" description="Helical" evidence="9">
    <location>
        <begin position="183"/>
        <end position="205"/>
    </location>
</feature>
<sequence>MEQNIFQLELYNMNASNDDEPGNFCSIPDAPILDLSDPSIAARYEYDSVQSALVTIVYPCICLFGILTNSIFLLTVIRVPYMKSITNIYLSNLAVSVGYHVSVNSCQLSFLTGAGLSLWKYLSTPVTTDFSIFGGVLGCLITQALNSTPFFASTLLVTVVAVERYLAICRPIEHRKINSRGRAFTLIAATWAAAFCCEAFLLPSYSVYTSSCVMWPDDHYFKEFPRTIGSCFTPALWTKVLAAFVLTVPIVFAFIFTFVLYFLIVRKLGKRIGKRAPSEQSSNRAKSRRTRNHVAKMLIIAGTVFYILLTPRTIVILYYYIKFFAGTTGLPPGVEFILVTSTNILLYVNSVTNPIIYVFSNKRYRTAVIQAFYPGSKVITVSH</sequence>